<dbReference type="RefSeq" id="WP_353567010.1">
    <property type="nucleotide sequence ID" value="NZ_BAABRI010000010.1"/>
</dbReference>
<keyword evidence="2" id="KW-0472">Membrane</keyword>
<feature type="transmembrane region" description="Helical" evidence="2">
    <location>
        <begin position="6"/>
        <end position="26"/>
    </location>
</feature>
<evidence type="ECO:0000313" key="3">
    <source>
        <dbReference type="EMBL" id="GAA5482882.1"/>
    </source>
</evidence>
<evidence type="ECO:0000256" key="1">
    <source>
        <dbReference type="SAM" id="MobiDB-lite"/>
    </source>
</evidence>
<reference evidence="3 4" key="1">
    <citation type="submission" date="2024-02" db="EMBL/GenBank/DDBJ databases">
        <title>Haloferula sargassicola NBRC 104335.</title>
        <authorList>
            <person name="Ichikawa N."/>
            <person name="Katano-Makiyama Y."/>
            <person name="Hidaka K."/>
        </authorList>
    </citation>
    <scope>NUCLEOTIDE SEQUENCE [LARGE SCALE GENOMIC DNA]</scope>
    <source>
        <strain evidence="3 4">NBRC 104335</strain>
    </source>
</reference>
<sequence length="67" mass="7030">MMGYTIAIIAAIVVLLMIAGLCLVGGTRRSGIEGQKPGANGNHGLTREEPHNEGATMPLARESREKA</sequence>
<keyword evidence="2" id="KW-0812">Transmembrane</keyword>
<accession>A0ABP9UQ84</accession>
<feature type="region of interest" description="Disordered" evidence="1">
    <location>
        <begin position="29"/>
        <end position="67"/>
    </location>
</feature>
<protein>
    <submittedName>
        <fullName evidence="3">Uncharacterized protein</fullName>
    </submittedName>
</protein>
<organism evidence="3 4">
    <name type="scientific">Haloferula sargassicola</name>
    <dbReference type="NCBI Taxonomy" id="490096"/>
    <lineage>
        <taxon>Bacteria</taxon>
        <taxon>Pseudomonadati</taxon>
        <taxon>Verrucomicrobiota</taxon>
        <taxon>Verrucomicrobiia</taxon>
        <taxon>Verrucomicrobiales</taxon>
        <taxon>Verrucomicrobiaceae</taxon>
        <taxon>Haloferula</taxon>
    </lineage>
</organism>
<proteinExistence type="predicted"/>
<keyword evidence="2" id="KW-1133">Transmembrane helix</keyword>
<dbReference type="Proteomes" id="UP001476282">
    <property type="component" value="Unassembled WGS sequence"/>
</dbReference>
<comment type="caution">
    <text evidence="3">The sequence shown here is derived from an EMBL/GenBank/DDBJ whole genome shotgun (WGS) entry which is preliminary data.</text>
</comment>
<name>A0ABP9UQ84_9BACT</name>
<evidence type="ECO:0000256" key="2">
    <source>
        <dbReference type="SAM" id="Phobius"/>
    </source>
</evidence>
<dbReference type="EMBL" id="BAABRI010000010">
    <property type="protein sequence ID" value="GAA5482882.1"/>
    <property type="molecule type" value="Genomic_DNA"/>
</dbReference>
<evidence type="ECO:0000313" key="4">
    <source>
        <dbReference type="Proteomes" id="UP001476282"/>
    </source>
</evidence>
<keyword evidence="4" id="KW-1185">Reference proteome</keyword>
<gene>
    <name evidence="3" type="ORF">Hsar01_02107</name>
</gene>